<dbReference type="GO" id="GO:0008616">
    <property type="term" value="P:tRNA queuosine(34) biosynthetic process"/>
    <property type="evidence" value="ECO:0007669"/>
    <property type="project" value="UniProtKB-UniRule"/>
</dbReference>
<dbReference type="PANTHER" id="PTHR34354:SF1">
    <property type="entry name" value="NADPH-DEPENDENT 7-CYANO-7-DEAZAGUANINE REDUCTASE"/>
    <property type="match status" value="1"/>
</dbReference>
<comment type="subcellular location">
    <subcellularLocation>
        <location evidence="5">Cytoplasm</location>
    </subcellularLocation>
</comment>
<dbReference type="RefSeq" id="WP_082368711.1">
    <property type="nucleotide sequence ID" value="NZ_BBYR01000103.1"/>
</dbReference>
<dbReference type="AlphaFoldDB" id="A0A0K8P8D3"/>
<keyword evidence="1 5" id="KW-0963">Cytoplasm</keyword>
<dbReference type="Pfam" id="PF14489">
    <property type="entry name" value="QueF"/>
    <property type="match status" value="1"/>
</dbReference>
<dbReference type="UniPathway" id="UPA00392"/>
<keyword evidence="4 5" id="KW-0560">Oxidoreductase</keyword>
<evidence type="ECO:0000256" key="3">
    <source>
        <dbReference type="ARBA" id="ARBA00022857"/>
    </source>
</evidence>
<evidence type="ECO:0000256" key="4">
    <source>
        <dbReference type="ARBA" id="ARBA00023002"/>
    </source>
</evidence>
<evidence type="ECO:0000256" key="2">
    <source>
        <dbReference type="ARBA" id="ARBA00022785"/>
    </source>
</evidence>
<feature type="region of interest" description="Disordered" evidence="6">
    <location>
        <begin position="1"/>
        <end position="37"/>
    </location>
</feature>
<gene>
    <name evidence="5" type="primary">queF</name>
    <name evidence="7" type="ORF">ISF6_0210</name>
</gene>
<name>A0A0K8P8D3_PISS1</name>
<dbReference type="PANTHER" id="PTHR34354">
    <property type="entry name" value="NADPH-DEPENDENT 7-CYANO-7-DEAZAGUANINE REDUCTASE"/>
    <property type="match status" value="1"/>
</dbReference>
<evidence type="ECO:0000313" key="7">
    <source>
        <dbReference type="EMBL" id="GAP38897.1"/>
    </source>
</evidence>
<dbReference type="EC" id="1.7.1.13" evidence="5"/>
<dbReference type="HAMAP" id="MF_00818">
    <property type="entry name" value="QueF_type1"/>
    <property type="match status" value="1"/>
</dbReference>
<comment type="pathway">
    <text evidence="5">tRNA modification; tRNA-queuosine biosynthesis.</text>
</comment>
<protein>
    <recommendedName>
        <fullName evidence="5">NADPH-dependent 7-cyano-7-deazaguanine reductase</fullName>
        <ecNumber evidence="5">1.7.1.13</ecNumber>
    </recommendedName>
    <alternativeName>
        <fullName evidence="5">7-cyano-7-carbaguanine reductase</fullName>
    </alternativeName>
    <alternativeName>
        <fullName evidence="5">NADPH-dependent nitrile oxidoreductase</fullName>
    </alternativeName>
    <alternativeName>
        <fullName evidence="5">PreQ(0) reductase</fullName>
    </alternativeName>
</protein>
<accession>A0A0K8P8D3</accession>
<feature type="active site" description="Proton donor" evidence="5">
    <location>
        <position position="67"/>
    </location>
</feature>
<dbReference type="InterPro" id="IPR043133">
    <property type="entry name" value="GTP-CH-I_C/QueF"/>
</dbReference>
<dbReference type="InterPro" id="IPR029500">
    <property type="entry name" value="QueF"/>
</dbReference>
<feature type="binding site" evidence="5">
    <location>
        <begin position="101"/>
        <end position="102"/>
    </location>
    <ligand>
        <name>substrate</name>
    </ligand>
</feature>
<dbReference type="STRING" id="1547922.ISF6_0210"/>
<feature type="compositionally biased region" description="Pro residues" evidence="6">
    <location>
        <begin position="1"/>
        <end position="11"/>
    </location>
</feature>
<reference evidence="8" key="1">
    <citation type="submission" date="2015-07" db="EMBL/GenBank/DDBJ databases">
        <title>Discovery of a poly(ethylene terephthalate assimilation.</title>
        <authorList>
            <person name="Yoshida S."/>
            <person name="Hiraga K."/>
            <person name="Takehana T."/>
            <person name="Taniguchi I."/>
            <person name="Yamaji H."/>
            <person name="Maeda Y."/>
            <person name="Toyohara K."/>
            <person name="Miyamoto K."/>
            <person name="Kimura Y."/>
            <person name="Oda K."/>
        </authorList>
    </citation>
    <scope>NUCLEOTIDE SEQUENCE [LARGE SCALE GENOMIC DNA]</scope>
    <source>
        <strain evidence="8">NBRC 110686 / TISTR 2288 / 201-F6</strain>
    </source>
</reference>
<dbReference type="OrthoDB" id="9789995at2"/>
<evidence type="ECO:0000256" key="5">
    <source>
        <dbReference type="HAMAP-Rule" id="MF_00818"/>
    </source>
</evidence>
<evidence type="ECO:0000256" key="1">
    <source>
        <dbReference type="ARBA" id="ARBA00022490"/>
    </source>
</evidence>
<comment type="caution">
    <text evidence="7">The sequence shown here is derived from an EMBL/GenBank/DDBJ whole genome shotgun (WGS) entry which is preliminary data.</text>
</comment>
<sequence>MPRKPAPPASAPAPATAVGRREAPATPPTRPSRRLDVFPNPSPQRDYLIQFQAPEFTCHCPLTGQPDFAHLAFEIVPDRLCIELKSLKLYLWSFREQGAFHEAVTNTLLDDVVQAIDPRFARLTARWYVRGGIYTNVVAEHRRKGWKPPAPVLLATLPTATGLG</sequence>
<dbReference type="Gene3D" id="3.30.1130.10">
    <property type="match status" value="1"/>
</dbReference>
<dbReference type="InterPro" id="IPR016856">
    <property type="entry name" value="QueF_type1"/>
</dbReference>
<feature type="active site" description="Thioimide intermediate" evidence="5">
    <location>
        <position position="60"/>
    </location>
</feature>
<proteinExistence type="inferred from homology"/>
<evidence type="ECO:0000313" key="8">
    <source>
        <dbReference type="Proteomes" id="UP000037660"/>
    </source>
</evidence>
<dbReference type="GO" id="GO:0033739">
    <property type="term" value="F:preQ1 synthase activity"/>
    <property type="evidence" value="ECO:0007669"/>
    <property type="project" value="UniProtKB-UniRule"/>
</dbReference>
<comment type="similarity">
    <text evidence="5">Belongs to the GTP cyclohydrolase I family. QueF type 1 subfamily.</text>
</comment>
<keyword evidence="2 5" id="KW-0671">Queuosine biosynthesis</keyword>
<comment type="function">
    <text evidence="5">Catalyzes the NADPH-dependent reduction of 7-cyano-7-deazaguanine (preQ0) to 7-aminomethyl-7-deazaguanine (preQ1).</text>
</comment>
<feature type="binding site" evidence="5">
    <location>
        <begin position="82"/>
        <end position="84"/>
    </location>
    <ligand>
        <name>substrate</name>
    </ligand>
</feature>
<organism evidence="7 8">
    <name type="scientific">Piscinibacter sakaiensis</name>
    <name type="common">Ideonella sakaiensis</name>
    <dbReference type="NCBI Taxonomy" id="1547922"/>
    <lineage>
        <taxon>Bacteria</taxon>
        <taxon>Pseudomonadati</taxon>
        <taxon>Pseudomonadota</taxon>
        <taxon>Betaproteobacteria</taxon>
        <taxon>Burkholderiales</taxon>
        <taxon>Sphaerotilaceae</taxon>
        <taxon>Piscinibacter</taxon>
    </lineage>
</organism>
<reference evidence="7 8" key="2">
    <citation type="journal article" date="2016" name="Science">
        <title>A bacterium that degrades and assimilates poly(ethylene terephthalate).</title>
        <authorList>
            <person name="Yoshida S."/>
            <person name="Hiraga K."/>
            <person name="Takehana T."/>
            <person name="Taniguchi I."/>
            <person name="Yamaji H."/>
            <person name="Maeda Y."/>
            <person name="Toyohara K."/>
            <person name="Miyamoto K."/>
            <person name="Kimura Y."/>
            <person name="Oda K."/>
        </authorList>
    </citation>
    <scope>NUCLEOTIDE SEQUENCE [LARGE SCALE GENOMIC DNA]</scope>
    <source>
        <strain evidence="8">NBRC 110686 / TISTR 2288 / 201-F6</strain>
    </source>
</reference>
<keyword evidence="3 5" id="KW-0521">NADP</keyword>
<dbReference type="Proteomes" id="UP000037660">
    <property type="component" value="Unassembled WGS sequence"/>
</dbReference>
<dbReference type="SUPFAM" id="SSF55620">
    <property type="entry name" value="Tetrahydrobiopterin biosynthesis enzymes-like"/>
    <property type="match status" value="1"/>
</dbReference>
<dbReference type="InterPro" id="IPR050084">
    <property type="entry name" value="NADPH_dep_7-cyano-7-deazaG_red"/>
</dbReference>
<dbReference type="EMBL" id="BBYR01000103">
    <property type="protein sequence ID" value="GAP38897.1"/>
    <property type="molecule type" value="Genomic_DNA"/>
</dbReference>
<dbReference type="GO" id="GO:0005737">
    <property type="term" value="C:cytoplasm"/>
    <property type="evidence" value="ECO:0007669"/>
    <property type="project" value="UniProtKB-SubCell"/>
</dbReference>
<keyword evidence="8" id="KW-1185">Reference proteome</keyword>
<dbReference type="NCBIfam" id="TIGR03139">
    <property type="entry name" value="QueF-II"/>
    <property type="match status" value="1"/>
</dbReference>
<evidence type="ECO:0000256" key="6">
    <source>
        <dbReference type="SAM" id="MobiDB-lite"/>
    </source>
</evidence>
<comment type="catalytic activity">
    <reaction evidence="5">
        <text>7-aminomethyl-7-carbaguanine + 2 NADP(+) = 7-cyano-7-carbaguanine + 2 NADPH + 3 H(+)</text>
        <dbReference type="Rhea" id="RHEA:13409"/>
        <dbReference type="ChEBI" id="CHEBI:15378"/>
        <dbReference type="ChEBI" id="CHEBI:45075"/>
        <dbReference type="ChEBI" id="CHEBI:57783"/>
        <dbReference type="ChEBI" id="CHEBI:58349"/>
        <dbReference type="ChEBI" id="CHEBI:58703"/>
        <dbReference type="EC" id="1.7.1.13"/>
    </reaction>
</comment>